<feature type="region of interest" description="Disordered" evidence="1">
    <location>
        <begin position="1"/>
        <end position="171"/>
    </location>
</feature>
<sequence length="415" mass="45861">METSRSTKRLRLEVDGFASPTKLTQPVRLPAFTSGFDSGSDQPASRPTTSRRFSPKRPRFIQQPPSRSSPANRPVNKLVAPLHPFVPDVDHPPAAPSTPRRPPPHPPVPFHRICPPETSQRKKPVKREPPVSLKTIRHLTLPDPQPSRELQPCKPPPVPAAKPPPVQRAQPISKTSVAQNMNPMSEDGASELFALALQGKTVEDVDLDVVWVTREEKELARGLIVSPEKAVKARGKGSSKYTSGGLAENASRFFATSQTSVRLWDARHLNQHKKPDLRVRVLAVLHTSAPPPPITRSPAALHPLTTLTRCLILASADPQYAPRPKTKVIMIPFGTPQQEPEMLRTEVCVLFRVDRYDLTGGVPLAKRIREGVEVGVWERWMTVPVEMLGGLGEGENVVRKKEVLFCSRFAVVPSD</sequence>
<protein>
    <submittedName>
        <fullName evidence="2">Uncharacterized protein</fullName>
    </submittedName>
</protein>
<evidence type="ECO:0000313" key="3">
    <source>
        <dbReference type="Proteomes" id="UP000813824"/>
    </source>
</evidence>
<gene>
    <name evidence="2" type="ORF">BXZ70DRAFT_471608</name>
</gene>
<dbReference type="OrthoDB" id="3215163at2759"/>
<reference evidence="2" key="1">
    <citation type="journal article" date="2021" name="New Phytol.">
        <title>Evolutionary innovations through gain and loss of genes in the ectomycorrhizal Boletales.</title>
        <authorList>
            <person name="Wu G."/>
            <person name="Miyauchi S."/>
            <person name="Morin E."/>
            <person name="Kuo A."/>
            <person name="Drula E."/>
            <person name="Varga T."/>
            <person name="Kohler A."/>
            <person name="Feng B."/>
            <person name="Cao Y."/>
            <person name="Lipzen A."/>
            <person name="Daum C."/>
            <person name="Hundley H."/>
            <person name="Pangilinan J."/>
            <person name="Johnson J."/>
            <person name="Barry K."/>
            <person name="LaButti K."/>
            <person name="Ng V."/>
            <person name="Ahrendt S."/>
            <person name="Min B."/>
            <person name="Choi I.G."/>
            <person name="Park H."/>
            <person name="Plett J.M."/>
            <person name="Magnuson J."/>
            <person name="Spatafora J.W."/>
            <person name="Nagy L.G."/>
            <person name="Henrissat B."/>
            <person name="Grigoriev I.V."/>
            <person name="Yang Z.L."/>
            <person name="Xu J."/>
            <person name="Martin F.M."/>
        </authorList>
    </citation>
    <scope>NUCLEOTIDE SEQUENCE</scope>
    <source>
        <strain evidence="2">KKN 215</strain>
    </source>
</reference>
<dbReference type="AlphaFoldDB" id="A0A8K0UIR4"/>
<feature type="compositionally biased region" description="Pro residues" evidence="1">
    <location>
        <begin position="153"/>
        <end position="166"/>
    </location>
</feature>
<name>A0A8K0UIR4_9AGAR</name>
<keyword evidence="3" id="KW-1185">Reference proteome</keyword>
<comment type="caution">
    <text evidence="2">The sequence shown here is derived from an EMBL/GenBank/DDBJ whole genome shotgun (WGS) entry which is preliminary data.</text>
</comment>
<feature type="compositionally biased region" description="Pro residues" evidence="1">
    <location>
        <begin position="93"/>
        <end position="109"/>
    </location>
</feature>
<accession>A0A8K0UIR4</accession>
<dbReference type="Proteomes" id="UP000813824">
    <property type="component" value="Unassembled WGS sequence"/>
</dbReference>
<evidence type="ECO:0000256" key="1">
    <source>
        <dbReference type="SAM" id="MobiDB-lite"/>
    </source>
</evidence>
<organism evidence="2 3">
    <name type="scientific">Cristinia sonorae</name>
    <dbReference type="NCBI Taxonomy" id="1940300"/>
    <lineage>
        <taxon>Eukaryota</taxon>
        <taxon>Fungi</taxon>
        <taxon>Dikarya</taxon>
        <taxon>Basidiomycota</taxon>
        <taxon>Agaricomycotina</taxon>
        <taxon>Agaricomycetes</taxon>
        <taxon>Agaricomycetidae</taxon>
        <taxon>Agaricales</taxon>
        <taxon>Pleurotineae</taxon>
        <taxon>Stephanosporaceae</taxon>
        <taxon>Cristinia</taxon>
    </lineage>
</organism>
<feature type="compositionally biased region" description="Polar residues" evidence="1">
    <location>
        <begin position="35"/>
        <end position="52"/>
    </location>
</feature>
<evidence type="ECO:0000313" key="2">
    <source>
        <dbReference type="EMBL" id="KAH8091837.1"/>
    </source>
</evidence>
<proteinExistence type="predicted"/>
<dbReference type="EMBL" id="JAEVFJ010000034">
    <property type="protein sequence ID" value="KAH8091837.1"/>
    <property type="molecule type" value="Genomic_DNA"/>
</dbReference>